<proteinExistence type="predicted"/>
<evidence type="ECO:0000313" key="1">
    <source>
        <dbReference type="EMBL" id="OEJ28306.1"/>
    </source>
</evidence>
<comment type="caution">
    <text evidence="1">The sequence shown here is derived from an EMBL/GenBank/DDBJ whole genome shotgun (WGS) entry which is preliminary data.</text>
</comment>
<dbReference type="AlphaFoldDB" id="A0A1E5PFM2"/>
<reference evidence="1 2" key="1">
    <citation type="submission" date="2016-08" db="EMBL/GenBank/DDBJ databases">
        <title>Complete genome sequence of Streptomyces agglomeratus strain 6-3-2, a novel anti-MRSA actinomycete isolated from Wuli of Tebit, China.</title>
        <authorList>
            <person name="Chen X."/>
        </authorList>
    </citation>
    <scope>NUCLEOTIDE SEQUENCE [LARGE SCALE GENOMIC DNA]</scope>
    <source>
        <strain evidence="1 2">6-3-2</strain>
    </source>
</reference>
<sequence>MPSRTLLPAFLPRPSRNPSANVCGVCLMASQPPLAPAETVLLRSKPSWAPKPTFTDCLTRSVTMAWTAETAGSFIASMMACISASLSASRMRRTARRVIWVATMPAAADRPKVTTEAAAAAAIWMARAMSWTMTAYFANSTKYAAASKVFAMM</sequence>
<protein>
    <submittedName>
        <fullName evidence="1">Uncharacterized protein</fullName>
    </submittedName>
</protein>
<organism evidence="1 2">
    <name type="scientific">Streptomyces agglomeratus</name>
    <dbReference type="NCBI Taxonomy" id="285458"/>
    <lineage>
        <taxon>Bacteria</taxon>
        <taxon>Bacillati</taxon>
        <taxon>Actinomycetota</taxon>
        <taxon>Actinomycetes</taxon>
        <taxon>Kitasatosporales</taxon>
        <taxon>Streptomycetaceae</taxon>
        <taxon>Streptomyces</taxon>
    </lineage>
</organism>
<name>A0A1E5PFM2_9ACTN</name>
<keyword evidence="2" id="KW-1185">Reference proteome</keyword>
<evidence type="ECO:0000313" key="2">
    <source>
        <dbReference type="Proteomes" id="UP000095759"/>
    </source>
</evidence>
<dbReference type="STRING" id="285458.BGM19_05435"/>
<dbReference type="EMBL" id="MEHJ01000001">
    <property type="protein sequence ID" value="OEJ28306.1"/>
    <property type="molecule type" value="Genomic_DNA"/>
</dbReference>
<accession>A0A1E5PFM2</accession>
<gene>
    <name evidence="1" type="ORF">AS594_31300</name>
</gene>
<dbReference type="Proteomes" id="UP000095759">
    <property type="component" value="Unassembled WGS sequence"/>
</dbReference>